<evidence type="ECO:0000256" key="1">
    <source>
        <dbReference type="SAM" id="MobiDB-lite"/>
    </source>
</evidence>
<dbReference type="Proteomes" id="UP000257109">
    <property type="component" value="Unassembled WGS sequence"/>
</dbReference>
<reference evidence="2" key="1">
    <citation type="submission" date="2018-05" db="EMBL/GenBank/DDBJ databases">
        <title>Draft genome of Mucuna pruriens seed.</title>
        <authorList>
            <person name="Nnadi N.E."/>
            <person name="Vos R."/>
            <person name="Hasami M.H."/>
            <person name="Devisetty U.K."/>
            <person name="Aguiy J.C."/>
        </authorList>
    </citation>
    <scope>NUCLEOTIDE SEQUENCE [LARGE SCALE GENOMIC DNA]</scope>
    <source>
        <strain evidence="2">JCA_2017</strain>
    </source>
</reference>
<evidence type="ECO:0000313" key="3">
    <source>
        <dbReference type="Proteomes" id="UP000257109"/>
    </source>
</evidence>
<evidence type="ECO:0000313" key="2">
    <source>
        <dbReference type="EMBL" id="RDX73482.1"/>
    </source>
</evidence>
<dbReference type="STRING" id="157652.A0A371F593"/>
<sequence>MEKKKREDEVEEMLQAVQDEILLNLSHSHIIAAKKDNNIADTQDLDLDLDLERRFQALKMKTKSASQQDLSARFDALKAKSSSSSVGPTVTTSNSNYYRGEEEESEEDEEAQVQKLIQWAKDAARLDPSPPSDDDSDI</sequence>
<comment type="caution">
    <text evidence="2">The sequence shown here is derived from an EMBL/GenBank/DDBJ whole genome shotgun (WGS) entry which is preliminary data.</text>
</comment>
<feature type="compositionally biased region" description="Acidic residues" evidence="1">
    <location>
        <begin position="101"/>
        <end position="111"/>
    </location>
</feature>
<dbReference type="EMBL" id="QJKJ01010513">
    <property type="protein sequence ID" value="RDX73482.1"/>
    <property type="molecule type" value="Genomic_DNA"/>
</dbReference>
<dbReference type="AlphaFoldDB" id="A0A371F593"/>
<feature type="region of interest" description="Disordered" evidence="1">
    <location>
        <begin position="78"/>
        <end position="138"/>
    </location>
</feature>
<dbReference type="OrthoDB" id="1935019at2759"/>
<organism evidence="2 3">
    <name type="scientific">Mucuna pruriens</name>
    <name type="common">Velvet bean</name>
    <name type="synonym">Dolichos pruriens</name>
    <dbReference type="NCBI Taxonomy" id="157652"/>
    <lineage>
        <taxon>Eukaryota</taxon>
        <taxon>Viridiplantae</taxon>
        <taxon>Streptophyta</taxon>
        <taxon>Embryophyta</taxon>
        <taxon>Tracheophyta</taxon>
        <taxon>Spermatophyta</taxon>
        <taxon>Magnoliopsida</taxon>
        <taxon>eudicotyledons</taxon>
        <taxon>Gunneridae</taxon>
        <taxon>Pentapetalae</taxon>
        <taxon>rosids</taxon>
        <taxon>fabids</taxon>
        <taxon>Fabales</taxon>
        <taxon>Fabaceae</taxon>
        <taxon>Papilionoideae</taxon>
        <taxon>50 kb inversion clade</taxon>
        <taxon>NPAAA clade</taxon>
        <taxon>indigoferoid/millettioid clade</taxon>
        <taxon>Phaseoleae</taxon>
        <taxon>Mucuna</taxon>
    </lineage>
</organism>
<protein>
    <submittedName>
        <fullName evidence="2">Uncharacterized protein</fullName>
    </submittedName>
</protein>
<feature type="non-terminal residue" evidence="2">
    <location>
        <position position="1"/>
    </location>
</feature>
<accession>A0A371F593</accession>
<keyword evidence="3" id="KW-1185">Reference proteome</keyword>
<feature type="compositionally biased region" description="Low complexity" evidence="1">
    <location>
        <begin position="81"/>
        <end position="96"/>
    </location>
</feature>
<name>A0A371F593_MUCPR</name>
<gene>
    <name evidence="2" type="ORF">CR513_46910</name>
</gene>
<proteinExistence type="predicted"/>